<protein>
    <submittedName>
        <fullName evidence="2">Uncharacterized protein</fullName>
    </submittedName>
</protein>
<evidence type="ECO:0000313" key="2">
    <source>
        <dbReference type="EMBL" id="KAG0592346.1"/>
    </source>
</evidence>
<comment type="caution">
    <text evidence="2">The sequence shown here is derived from an EMBL/GenBank/DDBJ whole genome shotgun (WGS) entry which is preliminary data.</text>
</comment>
<dbReference type="Proteomes" id="UP000822688">
    <property type="component" value="Chromosome 1"/>
</dbReference>
<dbReference type="AlphaFoldDB" id="A0A8T0JAP4"/>
<feature type="compositionally biased region" description="Basic and acidic residues" evidence="1">
    <location>
        <begin position="80"/>
        <end position="94"/>
    </location>
</feature>
<sequence length="144" mass="16377">MHSTKTIASVLINSISQFLMQKIPTHASLPYSCAHAHKHSSVNITLNFTKYTQISTQTLSQPCNSRHTNHSCLFQSRAFQSEKTEPETPLERESPPQTHTNSKKTKNKTENKNDQPLRQETLQQNHQSAGEKNTKQTNTHPLCR</sequence>
<accession>A0A8T0JAP4</accession>
<proteinExistence type="predicted"/>
<feature type="compositionally biased region" description="Polar residues" evidence="1">
    <location>
        <begin position="118"/>
        <end position="144"/>
    </location>
</feature>
<organism evidence="2 3">
    <name type="scientific">Ceratodon purpureus</name>
    <name type="common">Fire moss</name>
    <name type="synonym">Dicranum purpureum</name>
    <dbReference type="NCBI Taxonomy" id="3225"/>
    <lineage>
        <taxon>Eukaryota</taxon>
        <taxon>Viridiplantae</taxon>
        <taxon>Streptophyta</taxon>
        <taxon>Embryophyta</taxon>
        <taxon>Bryophyta</taxon>
        <taxon>Bryophytina</taxon>
        <taxon>Bryopsida</taxon>
        <taxon>Dicranidae</taxon>
        <taxon>Pseudoditrichales</taxon>
        <taxon>Ditrichaceae</taxon>
        <taxon>Ceratodon</taxon>
    </lineage>
</organism>
<reference evidence="2" key="1">
    <citation type="submission" date="2020-06" db="EMBL/GenBank/DDBJ databases">
        <title>WGS assembly of Ceratodon purpureus strain R40.</title>
        <authorList>
            <person name="Carey S.B."/>
            <person name="Jenkins J."/>
            <person name="Shu S."/>
            <person name="Lovell J.T."/>
            <person name="Sreedasyam A."/>
            <person name="Maumus F."/>
            <person name="Tiley G.P."/>
            <person name="Fernandez-Pozo N."/>
            <person name="Barry K."/>
            <person name="Chen C."/>
            <person name="Wang M."/>
            <person name="Lipzen A."/>
            <person name="Daum C."/>
            <person name="Saski C.A."/>
            <person name="Payton A.C."/>
            <person name="Mcbreen J.C."/>
            <person name="Conrad R.E."/>
            <person name="Kollar L.M."/>
            <person name="Olsson S."/>
            <person name="Huttunen S."/>
            <person name="Landis J.B."/>
            <person name="Wickett N.J."/>
            <person name="Johnson M.G."/>
            <person name="Rensing S.A."/>
            <person name="Grimwood J."/>
            <person name="Schmutz J."/>
            <person name="Mcdaniel S.F."/>
        </authorList>
    </citation>
    <scope>NUCLEOTIDE SEQUENCE</scope>
    <source>
        <strain evidence="2">R40</strain>
    </source>
</reference>
<keyword evidence="3" id="KW-1185">Reference proteome</keyword>
<evidence type="ECO:0000256" key="1">
    <source>
        <dbReference type="SAM" id="MobiDB-lite"/>
    </source>
</evidence>
<feature type="compositionally biased region" description="Basic and acidic residues" evidence="1">
    <location>
        <begin position="107"/>
        <end position="117"/>
    </location>
</feature>
<name>A0A8T0JAP4_CERPU</name>
<gene>
    <name evidence="2" type="ORF">KC19_1G244100</name>
</gene>
<feature type="region of interest" description="Disordered" evidence="1">
    <location>
        <begin position="74"/>
        <end position="144"/>
    </location>
</feature>
<evidence type="ECO:0000313" key="3">
    <source>
        <dbReference type="Proteomes" id="UP000822688"/>
    </source>
</evidence>
<dbReference type="EMBL" id="CM026421">
    <property type="protein sequence ID" value="KAG0592346.1"/>
    <property type="molecule type" value="Genomic_DNA"/>
</dbReference>